<evidence type="ECO:0000313" key="2">
    <source>
        <dbReference type="Proteomes" id="UP001205867"/>
    </source>
</evidence>
<evidence type="ECO:0000313" key="1">
    <source>
        <dbReference type="EMBL" id="MCV7629062.1"/>
    </source>
</evidence>
<accession>A0AAP3EX42</accession>
<name>A0AAP3EX42_MICLU</name>
<reference evidence="1" key="1">
    <citation type="submission" date="2023-06" db="EMBL/GenBank/DDBJ databases">
        <title>lsaBGC provides a comprehensive framework for evolutionary analysis of biosynthetic gene clusters within focal taxa.</title>
        <authorList>
            <person name="Salamzade R."/>
            <person name="Sandstrom S."/>
            <person name="Kalan L.R."/>
        </authorList>
    </citation>
    <scope>NUCLEOTIDE SEQUENCE</scope>
    <source>
        <strain evidence="1">P3-SID899</strain>
    </source>
</reference>
<sequence length="155" mass="16695">MTLTLFPPSTPDEATQQLAQLQGTTVALAVLRRVQLVKAAEVGVTQQQLAGALGRAQSSISEYLARARTSLADRPATHPLWPAEVIDLYTAGLLPRDEVLAYLASYPYIDPAPTDDPAYTVTQPGEFGEVAAAHWSGKLSEADYADLYDLLHADD</sequence>
<dbReference type="RefSeq" id="WP_406921975.1">
    <property type="nucleotide sequence ID" value="NZ_JBIQED010000016.1"/>
</dbReference>
<dbReference type="EMBL" id="JALXKZ020000013">
    <property type="protein sequence ID" value="MCV7629062.1"/>
    <property type="molecule type" value="Genomic_DNA"/>
</dbReference>
<organism evidence="1 2">
    <name type="scientific">Micrococcus luteus</name>
    <name type="common">Micrococcus lysodeikticus</name>
    <dbReference type="NCBI Taxonomy" id="1270"/>
    <lineage>
        <taxon>Bacteria</taxon>
        <taxon>Bacillati</taxon>
        <taxon>Actinomycetota</taxon>
        <taxon>Actinomycetes</taxon>
        <taxon>Micrococcales</taxon>
        <taxon>Micrococcaceae</taxon>
        <taxon>Micrococcus</taxon>
    </lineage>
</organism>
<comment type="caution">
    <text evidence="1">The sequence shown here is derived from an EMBL/GenBank/DDBJ whole genome shotgun (WGS) entry which is preliminary data.</text>
</comment>
<dbReference type="Proteomes" id="UP001205867">
    <property type="component" value="Unassembled WGS sequence"/>
</dbReference>
<gene>
    <name evidence="1" type="ORF">M3A82_006880</name>
</gene>
<proteinExistence type="predicted"/>
<protein>
    <submittedName>
        <fullName evidence="1">Uncharacterized protein</fullName>
    </submittedName>
</protein>
<dbReference type="AlphaFoldDB" id="A0AAP3EX42"/>